<accession>A0ABP8EF91</accession>
<protein>
    <submittedName>
        <fullName evidence="3">Long-chain fatty acid--CoA ligase</fullName>
    </submittedName>
</protein>
<dbReference type="PANTHER" id="PTHR43767:SF1">
    <property type="entry name" value="NONRIBOSOMAL PEPTIDE SYNTHASE PES1 (EUROFUNG)-RELATED"/>
    <property type="match status" value="1"/>
</dbReference>
<evidence type="ECO:0000259" key="2">
    <source>
        <dbReference type="Pfam" id="PF13193"/>
    </source>
</evidence>
<keyword evidence="3" id="KW-0436">Ligase</keyword>
<dbReference type="InterPro" id="IPR042099">
    <property type="entry name" value="ANL_N_sf"/>
</dbReference>
<proteinExistence type="predicted"/>
<feature type="domain" description="AMP-binding enzyme C-terminal" evidence="2">
    <location>
        <begin position="413"/>
        <end position="487"/>
    </location>
</feature>
<keyword evidence="4" id="KW-1185">Reference proteome</keyword>
<dbReference type="Gene3D" id="3.40.50.12780">
    <property type="entry name" value="N-terminal domain of ligase-like"/>
    <property type="match status" value="1"/>
</dbReference>
<dbReference type="InterPro" id="IPR025110">
    <property type="entry name" value="AMP-bd_C"/>
</dbReference>
<sequence>MNPLITDALAGWTRLTPDAPAIVYDGQDVVSFREIDEWTDNAAHHLRGLGLEMGQRVGILGTNSLEWVVAGVGALKAGAVVVPLNERFVAQELEYMVTRTSASLILHADSHVKQAEQTGALAGVPVARLAEFNDLRPRLHGHQQFARPEVDSASPAVLIFTSGTSARPKAAVYTHDSLQNMINENARTNSVLGPGTRWLYVLGMSGAPGLPFHILQALNRGATLYYEKGFDPKNTLRRLADDKIEMMMGVPLLFEAMMAQPEFAEADLSALQYVTIAGARCSPEVLKSWLAKGVSLRQSYGMTEASGLSTVNSVADAMDKPEFCGRGTLYTTHRVVRPDGTDCDPGELGEILVKGPLVISGYWENEEATREAFRDGWFHSGDLGRLDETGNLQIVDRLKDLIISGGYNIAPAEIENAIAAVPGVIEVCVIATPDERFGETPTAIVHGSDGLTEEMLAQAIEGKLASYKRPKNFIISGEPLPRMASGKIARRIIRDHFSLSAQG</sequence>
<dbReference type="Proteomes" id="UP001501586">
    <property type="component" value="Unassembled WGS sequence"/>
</dbReference>
<reference evidence="4" key="1">
    <citation type="journal article" date="2019" name="Int. J. Syst. Evol. Microbiol.">
        <title>The Global Catalogue of Microorganisms (GCM) 10K type strain sequencing project: providing services to taxonomists for standard genome sequencing and annotation.</title>
        <authorList>
            <consortium name="The Broad Institute Genomics Platform"/>
            <consortium name="The Broad Institute Genome Sequencing Center for Infectious Disease"/>
            <person name="Wu L."/>
            <person name="Ma J."/>
        </authorList>
    </citation>
    <scope>NUCLEOTIDE SEQUENCE [LARGE SCALE GENOMIC DNA]</scope>
    <source>
        <strain evidence="4">JCM 17458</strain>
    </source>
</reference>
<dbReference type="Gene3D" id="3.30.300.30">
    <property type="match status" value="1"/>
</dbReference>
<dbReference type="Pfam" id="PF00501">
    <property type="entry name" value="AMP-binding"/>
    <property type="match status" value="1"/>
</dbReference>
<dbReference type="GO" id="GO:0016874">
    <property type="term" value="F:ligase activity"/>
    <property type="evidence" value="ECO:0007669"/>
    <property type="project" value="UniProtKB-KW"/>
</dbReference>
<comment type="caution">
    <text evidence="3">The sequence shown here is derived from an EMBL/GenBank/DDBJ whole genome shotgun (WGS) entry which is preliminary data.</text>
</comment>
<organism evidence="3 4">
    <name type="scientific">Brevibacterium daeguense</name>
    <dbReference type="NCBI Taxonomy" id="909936"/>
    <lineage>
        <taxon>Bacteria</taxon>
        <taxon>Bacillati</taxon>
        <taxon>Actinomycetota</taxon>
        <taxon>Actinomycetes</taxon>
        <taxon>Micrococcales</taxon>
        <taxon>Brevibacteriaceae</taxon>
        <taxon>Brevibacterium</taxon>
    </lineage>
</organism>
<dbReference type="InterPro" id="IPR045851">
    <property type="entry name" value="AMP-bd_C_sf"/>
</dbReference>
<dbReference type="EMBL" id="BAABAZ010000003">
    <property type="protein sequence ID" value="GAA4282639.1"/>
    <property type="molecule type" value="Genomic_DNA"/>
</dbReference>
<name>A0ABP8EF91_9MICO</name>
<gene>
    <name evidence="3" type="ORF">GCM10022261_01700</name>
</gene>
<dbReference type="PANTHER" id="PTHR43767">
    <property type="entry name" value="LONG-CHAIN-FATTY-ACID--COA LIGASE"/>
    <property type="match status" value="1"/>
</dbReference>
<evidence type="ECO:0000313" key="4">
    <source>
        <dbReference type="Proteomes" id="UP001501586"/>
    </source>
</evidence>
<dbReference type="RefSeq" id="WP_236865693.1">
    <property type="nucleotide sequence ID" value="NZ_BAABAZ010000003.1"/>
</dbReference>
<feature type="domain" description="AMP-dependent synthetase/ligase" evidence="1">
    <location>
        <begin position="14"/>
        <end position="363"/>
    </location>
</feature>
<evidence type="ECO:0000313" key="3">
    <source>
        <dbReference type="EMBL" id="GAA4282639.1"/>
    </source>
</evidence>
<dbReference type="InterPro" id="IPR000873">
    <property type="entry name" value="AMP-dep_synth/lig_dom"/>
</dbReference>
<evidence type="ECO:0000259" key="1">
    <source>
        <dbReference type="Pfam" id="PF00501"/>
    </source>
</evidence>
<dbReference type="Pfam" id="PF13193">
    <property type="entry name" value="AMP-binding_C"/>
    <property type="match status" value="1"/>
</dbReference>
<dbReference type="SUPFAM" id="SSF56801">
    <property type="entry name" value="Acetyl-CoA synthetase-like"/>
    <property type="match status" value="1"/>
</dbReference>
<dbReference type="InterPro" id="IPR050237">
    <property type="entry name" value="ATP-dep_AMP-bd_enzyme"/>
</dbReference>